<dbReference type="InterPro" id="IPR003593">
    <property type="entry name" value="AAA+_ATPase"/>
</dbReference>
<dbReference type="GO" id="GO:0006355">
    <property type="term" value="P:regulation of DNA-templated transcription"/>
    <property type="evidence" value="ECO:0007669"/>
    <property type="project" value="InterPro"/>
</dbReference>
<dbReference type="CDD" id="cd00383">
    <property type="entry name" value="trans_reg_C"/>
    <property type="match status" value="1"/>
</dbReference>
<dbReference type="Proteomes" id="UP000249688">
    <property type="component" value="Unassembled WGS sequence"/>
</dbReference>
<dbReference type="Gene3D" id="1.10.10.10">
    <property type="entry name" value="Winged helix-like DNA-binding domain superfamily/Winged helix DNA-binding domain"/>
    <property type="match status" value="1"/>
</dbReference>
<protein>
    <submittedName>
        <fullName evidence="4">Putative ATPase</fullName>
    </submittedName>
</protein>
<dbReference type="SUPFAM" id="SSF52540">
    <property type="entry name" value="P-loop containing nucleoside triphosphate hydrolases"/>
    <property type="match status" value="1"/>
</dbReference>
<dbReference type="EMBL" id="QKYU01000017">
    <property type="protein sequence ID" value="PZW42991.1"/>
    <property type="molecule type" value="Genomic_DNA"/>
</dbReference>
<dbReference type="InterPro" id="IPR016032">
    <property type="entry name" value="Sig_transdc_resp-reg_C-effctor"/>
</dbReference>
<accession>A0A2W7I7S7</accession>
<dbReference type="InterPro" id="IPR001867">
    <property type="entry name" value="OmpR/PhoB-type_DNA-bd"/>
</dbReference>
<dbReference type="GO" id="GO:0003677">
    <property type="term" value="F:DNA binding"/>
    <property type="evidence" value="ECO:0007669"/>
    <property type="project" value="UniProtKB-UniRule"/>
</dbReference>
<dbReference type="Gene3D" id="3.40.50.300">
    <property type="entry name" value="P-loop containing nucleotide triphosphate hydrolases"/>
    <property type="match status" value="1"/>
</dbReference>
<organism evidence="4 5">
    <name type="scientific">Humitalea rosea</name>
    <dbReference type="NCBI Taxonomy" id="990373"/>
    <lineage>
        <taxon>Bacteria</taxon>
        <taxon>Pseudomonadati</taxon>
        <taxon>Pseudomonadota</taxon>
        <taxon>Alphaproteobacteria</taxon>
        <taxon>Acetobacterales</taxon>
        <taxon>Roseomonadaceae</taxon>
        <taxon>Humitalea</taxon>
    </lineage>
</organism>
<evidence type="ECO:0000313" key="4">
    <source>
        <dbReference type="EMBL" id="PZW42991.1"/>
    </source>
</evidence>
<gene>
    <name evidence="4" type="ORF">C8P66_11716</name>
</gene>
<sequence length="533" mass="57001">MQLTTYAEAPAARRLQFGAFELLPQQSILLEAGTPVRLGSRAFSILTLLVERAGEVVTHQEIRDHVWSGVFVDDVNLRVHIACLRKKLGEGQGGERYILNIPGQGYSFVAPVEDTSAAPLPGPVEPRAMAGLPVLLTRLVGRAADRAAAARLIAQHRLVTLVGPGGIGKTSLALAAAWQQVEAEPQDACFVDLAPLTDAALVPAALAAALGRRIPSEAPIPALVGLLRQRGPRRLLIVLDNCEHLIDACAVLAEAVLRAAPGIRIIATSREPLLAEGEWVHRLGGLALPEEADGLPAQTLLGCPAVQLFVERAVASLDSFTPDAEALRAIAAICRHLDGIPLAIELAASRVGMLSVQALAEQVRDRLGLLARGRRTALPRQQTLEASLDWSYRPLPEAERRVLRRLAIFPGGFTLAAAMAVVPGEAAERHGLVEQITRMAAKSLIAVDTAGEAVHYRLLRTTRSYAAERLREAGETAALARRHAAYLEMPVPDVAPAAEGAPWRDGLHRSRDDIRAALERAAPRRAMHGQAAA</sequence>
<dbReference type="PRINTS" id="PR00364">
    <property type="entry name" value="DISEASERSIST"/>
</dbReference>
<dbReference type="Pfam" id="PF00486">
    <property type="entry name" value="Trans_reg_C"/>
    <property type="match status" value="1"/>
</dbReference>
<keyword evidence="1 2" id="KW-0238">DNA-binding</keyword>
<evidence type="ECO:0000256" key="1">
    <source>
        <dbReference type="ARBA" id="ARBA00023125"/>
    </source>
</evidence>
<dbReference type="Pfam" id="PF25872">
    <property type="entry name" value="HTH_77"/>
    <property type="match status" value="1"/>
</dbReference>
<evidence type="ECO:0000259" key="3">
    <source>
        <dbReference type="PROSITE" id="PS51755"/>
    </source>
</evidence>
<dbReference type="SMART" id="SM00382">
    <property type="entry name" value="AAA"/>
    <property type="match status" value="1"/>
</dbReference>
<dbReference type="GO" id="GO:0000160">
    <property type="term" value="P:phosphorelay signal transduction system"/>
    <property type="evidence" value="ECO:0007669"/>
    <property type="project" value="InterPro"/>
</dbReference>
<evidence type="ECO:0000256" key="2">
    <source>
        <dbReference type="PROSITE-ProRule" id="PRU01091"/>
    </source>
</evidence>
<feature type="DNA-binding region" description="OmpR/PhoB-type" evidence="2">
    <location>
        <begin position="12"/>
        <end position="110"/>
    </location>
</feature>
<keyword evidence="5" id="KW-1185">Reference proteome</keyword>
<dbReference type="AlphaFoldDB" id="A0A2W7I7S7"/>
<dbReference type="SMART" id="SM00862">
    <property type="entry name" value="Trans_reg_C"/>
    <property type="match status" value="1"/>
</dbReference>
<dbReference type="SUPFAM" id="SSF46894">
    <property type="entry name" value="C-terminal effector domain of the bipartite response regulators"/>
    <property type="match status" value="1"/>
</dbReference>
<dbReference type="InterPro" id="IPR036388">
    <property type="entry name" value="WH-like_DNA-bd_sf"/>
</dbReference>
<dbReference type="RefSeq" id="WP_111399089.1">
    <property type="nucleotide sequence ID" value="NZ_QKYU01000017.1"/>
</dbReference>
<dbReference type="PANTHER" id="PTHR47691:SF3">
    <property type="entry name" value="HTH-TYPE TRANSCRIPTIONAL REGULATOR RV0890C-RELATED"/>
    <property type="match status" value="1"/>
</dbReference>
<dbReference type="InterPro" id="IPR027417">
    <property type="entry name" value="P-loop_NTPase"/>
</dbReference>
<dbReference type="PROSITE" id="PS51755">
    <property type="entry name" value="OMPR_PHOB"/>
    <property type="match status" value="1"/>
</dbReference>
<dbReference type="OrthoDB" id="4473689at2"/>
<evidence type="ECO:0000313" key="5">
    <source>
        <dbReference type="Proteomes" id="UP000249688"/>
    </source>
</evidence>
<dbReference type="Pfam" id="PF20703">
    <property type="entry name" value="nSTAND1"/>
    <property type="match status" value="1"/>
</dbReference>
<name>A0A2W7I7S7_9PROT</name>
<feature type="domain" description="OmpR/PhoB-type" evidence="3">
    <location>
        <begin position="12"/>
        <end position="110"/>
    </location>
</feature>
<proteinExistence type="predicted"/>
<dbReference type="PANTHER" id="PTHR47691">
    <property type="entry name" value="REGULATOR-RELATED"/>
    <property type="match status" value="1"/>
</dbReference>
<dbReference type="InterPro" id="IPR049052">
    <property type="entry name" value="nSTAND1"/>
</dbReference>
<reference evidence="4 5" key="1">
    <citation type="submission" date="2018-06" db="EMBL/GenBank/DDBJ databases">
        <title>Genomic Encyclopedia of Archaeal and Bacterial Type Strains, Phase II (KMG-II): from individual species to whole genera.</title>
        <authorList>
            <person name="Goeker M."/>
        </authorList>
    </citation>
    <scope>NUCLEOTIDE SEQUENCE [LARGE SCALE GENOMIC DNA]</scope>
    <source>
        <strain evidence="4 5">DSM 24525</strain>
    </source>
</reference>
<dbReference type="InterPro" id="IPR058852">
    <property type="entry name" value="HTH_77"/>
</dbReference>
<comment type="caution">
    <text evidence="4">The sequence shown here is derived from an EMBL/GenBank/DDBJ whole genome shotgun (WGS) entry which is preliminary data.</text>
</comment>